<dbReference type="InterPro" id="IPR005522">
    <property type="entry name" value="IPK"/>
</dbReference>
<accession>A0A7I8VE34</accession>
<dbReference type="PANTHER" id="PTHR12400:SF26">
    <property type="entry name" value="KINASE"/>
    <property type="match status" value="1"/>
</dbReference>
<comment type="caution">
    <text evidence="5">The sequence shown here is derived from an EMBL/GenBank/DDBJ whole genome shotgun (WGS) entry which is preliminary data.</text>
</comment>
<sequence length="289" mass="33382">MKPNLISEESENDEKGDFIQISGHKGICKSASSKTIYKKLKNGNNENYAYLKAMEDEYARVCIPRFFRALKDGDQALIELENLMQYFKSPNIMDIKLGCRTFEENEVQSTVLREDLYDKMLKLYPDCCSEEEKREKAVTKLRYMQVREKMSTTSKLSFRIEAVHSSTAKYSQDVKKITNSVQVLDCFKFFLNKAHDKRLLETLVERIKQLRCNIENSEFFQTHQIIGSSLLLIHDGSNCGAWIIDLAHAIPAPDGIQRLNHRSDWKFGNGEDGILTGLDNIIRLFRSFL</sequence>
<keyword evidence="3 4" id="KW-0418">Kinase</keyword>
<name>A0A7I8VE34_9ANNE</name>
<gene>
    <name evidence="5" type="ORF">DGYR_LOCUS3250</name>
</gene>
<dbReference type="GO" id="GO:0005634">
    <property type="term" value="C:nucleus"/>
    <property type="evidence" value="ECO:0007669"/>
    <property type="project" value="TreeGrafter"/>
</dbReference>
<dbReference type="Pfam" id="PF03770">
    <property type="entry name" value="IPK"/>
    <property type="match status" value="1"/>
</dbReference>
<reference evidence="5 6" key="1">
    <citation type="submission" date="2020-08" db="EMBL/GenBank/DDBJ databases">
        <authorList>
            <person name="Hejnol A."/>
        </authorList>
    </citation>
    <scope>NUCLEOTIDE SEQUENCE [LARGE SCALE GENOMIC DNA]</scope>
</reference>
<dbReference type="SUPFAM" id="SSF56104">
    <property type="entry name" value="SAICAR synthase-like"/>
    <property type="match status" value="1"/>
</dbReference>
<dbReference type="Gene3D" id="3.30.470.160">
    <property type="entry name" value="Inositol polyphosphate kinase"/>
    <property type="match status" value="1"/>
</dbReference>
<dbReference type="GO" id="GO:0032958">
    <property type="term" value="P:inositol phosphate biosynthetic process"/>
    <property type="evidence" value="ECO:0007669"/>
    <property type="project" value="InterPro"/>
</dbReference>
<dbReference type="EMBL" id="CAJFCJ010000005">
    <property type="protein sequence ID" value="CAD5114404.1"/>
    <property type="molecule type" value="Genomic_DNA"/>
</dbReference>
<dbReference type="GO" id="GO:0046854">
    <property type="term" value="P:phosphatidylinositol phosphate biosynthetic process"/>
    <property type="evidence" value="ECO:0007669"/>
    <property type="project" value="TreeGrafter"/>
</dbReference>
<dbReference type="PANTHER" id="PTHR12400">
    <property type="entry name" value="INOSITOL POLYPHOSPHATE KINASE"/>
    <property type="match status" value="1"/>
</dbReference>
<organism evidence="5 6">
    <name type="scientific">Dimorphilus gyrociliatus</name>
    <dbReference type="NCBI Taxonomy" id="2664684"/>
    <lineage>
        <taxon>Eukaryota</taxon>
        <taxon>Metazoa</taxon>
        <taxon>Spiralia</taxon>
        <taxon>Lophotrochozoa</taxon>
        <taxon>Annelida</taxon>
        <taxon>Polychaeta</taxon>
        <taxon>Polychaeta incertae sedis</taxon>
        <taxon>Dinophilidae</taxon>
        <taxon>Dimorphilus</taxon>
    </lineage>
</organism>
<proteinExistence type="inferred from homology"/>
<keyword evidence="2 4" id="KW-0808">Transferase</keyword>
<dbReference type="InterPro" id="IPR038286">
    <property type="entry name" value="IPK_sf"/>
</dbReference>
<evidence type="ECO:0000313" key="6">
    <source>
        <dbReference type="Proteomes" id="UP000549394"/>
    </source>
</evidence>
<protein>
    <recommendedName>
        <fullName evidence="4">Kinase</fullName>
        <ecNumber evidence="4">2.7.-.-</ecNumber>
    </recommendedName>
</protein>
<dbReference type="EC" id="2.7.-.-" evidence="4"/>
<dbReference type="AlphaFoldDB" id="A0A7I8VE34"/>
<evidence type="ECO:0000256" key="3">
    <source>
        <dbReference type="ARBA" id="ARBA00022777"/>
    </source>
</evidence>
<comment type="similarity">
    <text evidence="1 4">Belongs to the inositol phosphokinase (IPK) family.</text>
</comment>
<evidence type="ECO:0000256" key="4">
    <source>
        <dbReference type="RuleBase" id="RU363090"/>
    </source>
</evidence>
<dbReference type="GO" id="GO:0000828">
    <property type="term" value="F:inositol hexakisphosphate kinase activity"/>
    <property type="evidence" value="ECO:0007669"/>
    <property type="project" value="TreeGrafter"/>
</dbReference>
<dbReference type="GO" id="GO:0005737">
    <property type="term" value="C:cytoplasm"/>
    <property type="evidence" value="ECO:0007669"/>
    <property type="project" value="TreeGrafter"/>
</dbReference>
<keyword evidence="6" id="KW-1185">Reference proteome</keyword>
<dbReference type="OrthoDB" id="338650at2759"/>
<dbReference type="Proteomes" id="UP000549394">
    <property type="component" value="Unassembled WGS sequence"/>
</dbReference>
<evidence type="ECO:0000256" key="2">
    <source>
        <dbReference type="ARBA" id="ARBA00022679"/>
    </source>
</evidence>
<evidence type="ECO:0000256" key="1">
    <source>
        <dbReference type="ARBA" id="ARBA00007374"/>
    </source>
</evidence>
<evidence type="ECO:0000313" key="5">
    <source>
        <dbReference type="EMBL" id="CAD5114404.1"/>
    </source>
</evidence>